<evidence type="ECO:0000256" key="2">
    <source>
        <dbReference type="ARBA" id="ARBA00022670"/>
    </source>
</evidence>
<evidence type="ECO:0000256" key="4">
    <source>
        <dbReference type="ARBA" id="ARBA00022825"/>
    </source>
</evidence>
<protein>
    <submittedName>
        <fullName evidence="7">S8 family serine peptidase</fullName>
    </submittedName>
</protein>
<evidence type="ECO:0000256" key="3">
    <source>
        <dbReference type="ARBA" id="ARBA00022801"/>
    </source>
</evidence>
<keyword evidence="3 5" id="KW-0378">Hydrolase</keyword>
<dbReference type="SUPFAM" id="SSF52743">
    <property type="entry name" value="Subtilisin-like"/>
    <property type="match status" value="1"/>
</dbReference>
<dbReference type="InterPro" id="IPR023827">
    <property type="entry name" value="Peptidase_S8_Asp-AS"/>
</dbReference>
<dbReference type="PROSITE" id="PS00138">
    <property type="entry name" value="SUBTILASE_SER"/>
    <property type="match status" value="1"/>
</dbReference>
<evidence type="ECO:0000313" key="7">
    <source>
        <dbReference type="EMBL" id="QOJ78963.1"/>
    </source>
</evidence>
<dbReference type="GO" id="GO:0004252">
    <property type="term" value="F:serine-type endopeptidase activity"/>
    <property type="evidence" value="ECO:0007669"/>
    <property type="project" value="InterPro"/>
</dbReference>
<evidence type="ECO:0000259" key="6">
    <source>
        <dbReference type="Pfam" id="PF00082"/>
    </source>
</evidence>
<dbReference type="GeneID" id="59148311"/>
<dbReference type="EMBL" id="CP062310">
    <property type="protein sequence ID" value="QOJ78963.1"/>
    <property type="molecule type" value="Genomic_DNA"/>
</dbReference>
<keyword evidence="2 5" id="KW-0645">Protease</keyword>
<dbReference type="PROSITE" id="PS00136">
    <property type="entry name" value="SUBTILASE_ASP"/>
    <property type="match status" value="1"/>
</dbReference>
<gene>
    <name evidence="7" type="ORF">IG193_00405</name>
</gene>
<evidence type="ECO:0000256" key="1">
    <source>
        <dbReference type="ARBA" id="ARBA00011073"/>
    </source>
</evidence>
<sequence length="513" mass="55491">MRVDPRLLERRSGVERLFFHTTMRVDDYYILTYKARVREDIPEALGVKPSYVRALDLTPVHLFGPEAMFSAYARLDKFGELVKSGIPGVEAVELVPMTHLLLHESVPLIGGRRAHELGYTGRRVKVAVLDTGIDKNHPDLRGCVVEERSFTSEPPGDWNGHGTHVAGIVSSRDSYYTGVAPGAELVNAKVIDSTGEGRLDDTIAAVKWVVSVKADVINLSFGVLLPPSEFESPALNKFASELNKLARSGVLVVAAAGNDGEQGSNSINYPAVVPGVIAVGATDKRGKVTAYSSEGSPQLEGLVGEPKPNLVAPGGAPGSSQEGIVSSLSTEISRSRREELAGRIVDEYHVSLVGTSMATPHVSGAIAVLLEKFEELGADRAQRYPLVFGALARTAADTGATRYKQGYGLIQVDKALKELGRHSIPVPGFRQIGRVPVGKPKVDEVTLAVASLLGAFAAEVVGTLLTYKRDKARELVEKLRAAEYLLRVGRISEEDFKLYKEFIISELRRIYQS</sequence>
<proteinExistence type="inferred from homology"/>
<dbReference type="RefSeq" id="WP_192818935.1">
    <property type="nucleotide sequence ID" value="NZ_CP062310.1"/>
</dbReference>
<dbReference type="InterPro" id="IPR000209">
    <property type="entry name" value="Peptidase_S8/S53_dom"/>
</dbReference>
<dbReference type="InParanoid" id="A0A7L9FIV7"/>
<evidence type="ECO:0000313" key="8">
    <source>
        <dbReference type="Proteomes" id="UP000594121"/>
    </source>
</evidence>
<dbReference type="Proteomes" id="UP000594121">
    <property type="component" value="Chromosome"/>
</dbReference>
<comment type="similarity">
    <text evidence="1 5">Belongs to the peptidase S8 family.</text>
</comment>
<dbReference type="InterPro" id="IPR036852">
    <property type="entry name" value="Peptidase_S8/S53_dom_sf"/>
</dbReference>
<dbReference type="PANTHER" id="PTHR43806:SF11">
    <property type="entry name" value="CEREVISIN-RELATED"/>
    <property type="match status" value="1"/>
</dbReference>
<feature type="domain" description="Peptidase S8/S53" evidence="6">
    <location>
        <begin position="121"/>
        <end position="408"/>
    </location>
</feature>
<evidence type="ECO:0000256" key="5">
    <source>
        <dbReference type="RuleBase" id="RU003355"/>
    </source>
</evidence>
<organism evidence="7 8">
    <name type="scientific">Infirmifilum lucidum</name>
    <dbReference type="NCBI Taxonomy" id="2776706"/>
    <lineage>
        <taxon>Archaea</taxon>
        <taxon>Thermoproteota</taxon>
        <taxon>Thermoprotei</taxon>
        <taxon>Thermofilales</taxon>
        <taxon>Thermofilaceae</taxon>
        <taxon>Infirmifilum</taxon>
    </lineage>
</organism>
<accession>A0A7L9FIV7</accession>
<dbReference type="Gene3D" id="3.40.50.200">
    <property type="entry name" value="Peptidase S8/S53 domain"/>
    <property type="match status" value="1"/>
</dbReference>
<dbReference type="InterPro" id="IPR023828">
    <property type="entry name" value="Peptidase_S8_Ser-AS"/>
</dbReference>
<dbReference type="Pfam" id="PF00082">
    <property type="entry name" value="Peptidase_S8"/>
    <property type="match status" value="1"/>
</dbReference>
<dbReference type="PROSITE" id="PS51892">
    <property type="entry name" value="SUBTILASE"/>
    <property type="match status" value="1"/>
</dbReference>
<dbReference type="KEGG" id="thel:IG193_00405"/>
<dbReference type="GO" id="GO:0006508">
    <property type="term" value="P:proteolysis"/>
    <property type="evidence" value="ECO:0007669"/>
    <property type="project" value="UniProtKB-KW"/>
</dbReference>
<name>A0A7L9FIV7_9CREN</name>
<dbReference type="InterPro" id="IPR022398">
    <property type="entry name" value="Peptidase_S8_His-AS"/>
</dbReference>
<keyword evidence="8" id="KW-1185">Reference proteome</keyword>
<dbReference type="PROSITE" id="PS00137">
    <property type="entry name" value="SUBTILASE_HIS"/>
    <property type="match status" value="1"/>
</dbReference>
<dbReference type="InterPro" id="IPR015500">
    <property type="entry name" value="Peptidase_S8_subtilisin-rel"/>
</dbReference>
<reference evidence="7 8" key="1">
    <citation type="submission" date="2020-10" db="EMBL/GenBank/DDBJ databases">
        <title>Thermofilum lucidum 3507LT sp. nov. a novel member of Thermofilaceae family isolated from Chile hot spring, and proposal of description order Thermofilales.</title>
        <authorList>
            <person name="Zayulina K.S."/>
            <person name="Elcheninov A.G."/>
            <person name="Toshchakov S.V."/>
            <person name="Kublanov I.V."/>
        </authorList>
    </citation>
    <scope>NUCLEOTIDE SEQUENCE [LARGE SCALE GENOMIC DNA]</scope>
    <source>
        <strain evidence="7 8">3507LT</strain>
    </source>
</reference>
<dbReference type="AlphaFoldDB" id="A0A7L9FIV7"/>
<dbReference type="PRINTS" id="PR00723">
    <property type="entry name" value="SUBTILISIN"/>
</dbReference>
<dbReference type="PANTHER" id="PTHR43806">
    <property type="entry name" value="PEPTIDASE S8"/>
    <property type="match status" value="1"/>
</dbReference>
<dbReference type="InterPro" id="IPR050131">
    <property type="entry name" value="Peptidase_S8_subtilisin-like"/>
</dbReference>
<keyword evidence="4 5" id="KW-0720">Serine protease</keyword>